<gene>
    <name evidence="1" type="ORF">SS50377_21920</name>
</gene>
<accession>A0A9P8LYL8</accession>
<reference evidence="1 2" key="1">
    <citation type="journal article" date="2014" name="PLoS Genet.">
        <title>The Genome of Spironucleus salmonicida Highlights a Fish Pathogen Adapted to Fluctuating Environments.</title>
        <authorList>
            <person name="Xu F."/>
            <person name="Jerlstrom-Hultqvist J."/>
            <person name="Einarsson E."/>
            <person name="Astvaldsson A."/>
            <person name="Svard S.G."/>
            <person name="Andersson J.O."/>
        </authorList>
    </citation>
    <scope>NUCLEOTIDE SEQUENCE [LARGE SCALE GENOMIC DNA]</scope>
    <source>
        <strain evidence="1 2">ATCC 50377</strain>
    </source>
</reference>
<dbReference type="Proteomes" id="UP000018208">
    <property type="component" value="Unassembled WGS sequence"/>
</dbReference>
<evidence type="ECO:0000313" key="2">
    <source>
        <dbReference type="Proteomes" id="UP000018208"/>
    </source>
</evidence>
<name>A0A9P8LYL8_9EUKA</name>
<evidence type="ECO:0000313" key="1">
    <source>
        <dbReference type="EMBL" id="KAH0576357.1"/>
    </source>
</evidence>
<sequence length="104" mass="12283">MQNTNFNFKPTTYQPTYSILSYLDTKHKKRQSYYYTQFSVDSSNVPDFYQSSQHLKQSFLDLETSVNNVLEKSKLRRDILSQQAETPTVQLHNLYLTTTNESEK</sequence>
<dbReference type="EMBL" id="AUWU02000002">
    <property type="protein sequence ID" value="KAH0576357.1"/>
    <property type="molecule type" value="Genomic_DNA"/>
</dbReference>
<organism evidence="1 2">
    <name type="scientific">Spironucleus salmonicida</name>
    <dbReference type="NCBI Taxonomy" id="348837"/>
    <lineage>
        <taxon>Eukaryota</taxon>
        <taxon>Metamonada</taxon>
        <taxon>Diplomonadida</taxon>
        <taxon>Hexamitidae</taxon>
        <taxon>Hexamitinae</taxon>
        <taxon>Spironucleus</taxon>
    </lineage>
</organism>
<comment type="caution">
    <text evidence="1">The sequence shown here is derived from an EMBL/GenBank/DDBJ whole genome shotgun (WGS) entry which is preliminary data.</text>
</comment>
<proteinExistence type="predicted"/>
<dbReference type="GeneID" id="94295943"/>
<dbReference type="KEGG" id="ssao:94295943"/>
<protein>
    <submittedName>
        <fullName evidence="1">Uncharacterized protein</fullName>
    </submittedName>
</protein>
<dbReference type="RefSeq" id="XP_067767130.1">
    <property type="nucleotide sequence ID" value="XM_067905813.1"/>
</dbReference>
<keyword evidence="2" id="KW-1185">Reference proteome</keyword>
<dbReference type="AlphaFoldDB" id="A0A9P8LYL8"/>